<proteinExistence type="predicted"/>
<reference evidence="2 3" key="1">
    <citation type="submission" date="2019-10" db="EMBL/GenBank/DDBJ databases">
        <title>Complete genome sequence of Variovorax paradoxus 5C-2.</title>
        <authorList>
            <person name="Gogoleva N.E."/>
            <person name="Balkin A.S."/>
        </authorList>
    </citation>
    <scope>NUCLEOTIDE SEQUENCE [LARGE SCALE GENOMIC DNA]</scope>
    <source>
        <strain evidence="2 3">5C-2</strain>
    </source>
</reference>
<keyword evidence="1" id="KW-0732">Signal</keyword>
<accession>A0A5Q0M3D2</accession>
<organism evidence="2 3">
    <name type="scientific">Variovorax paradoxus</name>
    <dbReference type="NCBI Taxonomy" id="34073"/>
    <lineage>
        <taxon>Bacteria</taxon>
        <taxon>Pseudomonadati</taxon>
        <taxon>Pseudomonadota</taxon>
        <taxon>Betaproteobacteria</taxon>
        <taxon>Burkholderiales</taxon>
        <taxon>Comamonadaceae</taxon>
        <taxon>Variovorax</taxon>
    </lineage>
</organism>
<feature type="signal peptide" evidence="1">
    <location>
        <begin position="1"/>
        <end position="22"/>
    </location>
</feature>
<evidence type="ECO:0000256" key="1">
    <source>
        <dbReference type="SAM" id="SignalP"/>
    </source>
</evidence>
<dbReference type="Pfam" id="PF12276">
    <property type="entry name" value="DUF3617"/>
    <property type="match status" value="1"/>
</dbReference>
<protein>
    <submittedName>
        <fullName evidence="2">DUF3617 family protein</fullName>
    </submittedName>
</protein>
<evidence type="ECO:0000313" key="2">
    <source>
        <dbReference type="EMBL" id="QFZ83064.1"/>
    </source>
</evidence>
<gene>
    <name evidence="2" type="ORF">GFK26_09940</name>
</gene>
<dbReference type="InterPro" id="IPR022061">
    <property type="entry name" value="DUF3617"/>
</dbReference>
<sequence length="175" mass="18573">MTFRLFSLAAAAACLLAGPAFAIDYPARKPGLWEIQTGEGGAATAKTPGQTIQQCIDAATDKAMREMGQGMGKDMCSKQDLRLEGVKLVIDSVCKIGPTTATSRAVMSGDFSSAYRMESKSTYNPPLMGRTEGTSLIEAKWVGPCKPGQKPGDMVMANGMKMNLLDAMAKTPARK</sequence>
<dbReference type="RefSeq" id="WP_153281822.1">
    <property type="nucleotide sequence ID" value="NZ_CP045644.1"/>
</dbReference>
<evidence type="ECO:0000313" key="3">
    <source>
        <dbReference type="Proteomes" id="UP000326780"/>
    </source>
</evidence>
<dbReference type="EMBL" id="CP045644">
    <property type="protein sequence ID" value="QFZ83064.1"/>
    <property type="molecule type" value="Genomic_DNA"/>
</dbReference>
<dbReference type="Proteomes" id="UP000326780">
    <property type="component" value="Chromosome"/>
</dbReference>
<name>A0A5Q0M3D2_VARPD</name>
<dbReference type="AlphaFoldDB" id="A0A5Q0M3D2"/>
<feature type="chain" id="PRO_5025066730" evidence="1">
    <location>
        <begin position="23"/>
        <end position="175"/>
    </location>
</feature>